<keyword evidence="1" id="KW-0732">Signal</keyword>
<proteinExistence type="predicted"/>
<sequence length="355" mass="39221">MTTKTDNSWSRRHFLQTMAAGTTVLGGSAFSSIARAQDAGELVVSNWGGDWSNNCMKALETPVLEASGVRIRRDLASAPVRKAKLLAERALPRGTIDVAHFTDADAYELQIQGALEPLDYSKIPNAAHLLPGMRNPYFVPWMYSGVELIYNPDKIKTPPTSFADLLNPAYAGKVGLIDQIYFNYLYAYALLAGGSMQNVTPGLAKLLDLKKAVQPRVYPSHEQIAAAMSSGDVWISANYKARAAQWTAARLPIRGAYPSEGGIAIQFGVVIPKRARNKELAYRYLNEMLAPAAARSISTLTYYAPSVDNAALPTDLLREIAFTDAQRKQLHYVDYAYAAKNQAQWLEWWNKEIKV</sequence>
<dbReference type="Pfam" id="PF13416">
    <property type="entry name" value="SBP_bac_8"/>
    <property type="match status" value="1"/>
</dbReference>
<reference evidence="2 3" key="1">
    <citation type="submission" date="2019-09" db="EMBL/GenBank/DDBJ databases">
        <title>Paraburkholderia podalyriae sp. nov., A South African Podalyria-associated rhizobium.</title>
        <authorList>
            <person name="Mavima L."/>
            <person name="Beukes C.W."/>
            <person name="Palmer M."/>
            <person name="De Meyer S.E."/>
            <person name="James E.K."/>
            <person name="Maluk M."/>
            <person name="Avontuur J.R."/>
            <person name="Chan W.Y."/>
            <person name="Venter S.N."/>
            <person name="Steenkamp E.T."/>
        </authorList>
    </citation>
    <scope>NUCLEOTIDE SEQUENCE [LARGE SCALE GENOMIC DNA]</scope>
    <source>
        <strain evidence="2 3">WC7.3b</strain>
    </source>
</reference>
<dbReference type="NCBIfam" id="TIGR01409">
    <property type="entry name" value="TAT_signal_seq"/>
    <property type="match status" value="1"/>
</dbReference>
<dbReference type="PANTHER" id="PTHR30006:SF2">
    <property type="entry name" value="ABC TRANSPORTER SUBSTRATE-BINDING PROTEIN"/>
    <property type="match status" value="1"/>
</dbReference>
<gene>
    <name evidence="2" type="ORF">F6X42_22635</name>
</gene>
<dbReference type="Proteomes" id="UP000736373">
    <property type="component" value="Unassembled WGS sequence"/>
</dbReference>
<dbReference type="InterPro" id="IPR019546">
    <property type="entry name" value="TAT_signal_bac_arc"/>
</dbReference>
<evidence type="ECO:0000313" key="2">
    <source>
        <dbReference type="EMBL" id="MBC8749280.1"/>
    </source>
</evidence>
<dbReference type="PANTHER" id="PTHR30006">
    <property type="entry name" value="THIAMINE-BINDING PERIPLASMIC PROTEIN-RELATED"/>
    <property type="match status" value="1"/>
</dbReference>
<dbReference type="InterPro" id="IPR006059">
    <property type="entry name" value="SBP"/>
</dbReference>
<keyword evidence="3" id="KW-1185">Reference proteome</keyword>
<dbReference type="InterPro" id="IPR006311">
    <property type="entry name" value="TAT_signal"/>
</dbReference>
<dbReference type="PROSITE" id="PS51318">
    <property type="entry name" value="TAT"/>
    <property type="match status" value="1"/>
</dbReference>
<comment type="caution">
    <text evidence="2">The sequence shown here is derived from an EMBL/GenBank/DDBJ whole genome shotgun (WGS) entry which is preliminary data.</text>
</comment>
<dbReference type="Gene3D" id="3.40.190.10">
    <property type="entry name" value="Periplasmic binding protein-like II"/>
    <property type="match status" value="2"/>
</dbReference>
<protein>
    <submittedName>
        <fullName evidence="2">Extracellular solute-binding protein</fullName>
    </submittedName>
</protein>
<dbReference type="EMBL" id="VZQQ01000019">
    <property type="protein sequence ID" value="MBC8749280.1"/>
    <property type="molecule type" value="Genomic_DNA"/>
</dbReference>
<evidence type="ECO:0000256" key="1">
    <source>
        <dbReference type="ARBA" id="ARBA00022729"/>
    </source>
</evidence>
<dbReference type="RefSeq" id="WP_187636288.1">
    <property type="nucleotide sequence ID" value="NZ_VZQQ01000019.1"/>
</dbReference>
<accession>A0ABR7PSM4</accession>
<evidence type="ECO:0000313" key="3">
    <source>
        <dbReference type="Proteomes" id="UP000736373"/>
    </source>
</evidence>
<name>A0ABR7PSM4_9BURK</name>
<dbReference type="SUPFAM" id="SSF53850">
    <property type="entry name" value="Periplasmic binding protein-like II"/>
    <property type="match status" value="1"/>
</dbReference>
<organism evidence="2 3">
    <name type="scientific">Paraburkholderia podalyriae</name>
    <dbReference type="NCBI Taxonomy" id="1938811"/>
    <lineage>
        <taxon>Bacteria</taxon>
        <taxon>Pseudomonadati</taxon>
        <taxon>Pseudomonadota</taxon>
        <taxon>Betaproteobacteria</taxon>
        <taxon>Burkholderiales</taxon>
        <taxon>Burkholderiaceae</taxon>
        <taxon>Paraburkholderia</taxon>
    </lineage>
</organism>